<feature type="compositionally biased region" description="Low complexity" evidence="1">
    <location>
        <begin position="390"/>
        <end position="399"/>
    </location>
</feature>
<dbReference type="Proteomes" id="UP001358614">
    <property type="component" value="Chromosome 1"/>
</dbReference>
<dbReference type="AlphaFoldDB" id="A0AAX4KDN1"/>
<evidence type="ECO:0008006" key="4">
    <source>
        <dbReference type="Google" id="ProtNLM"/>
    </source>
</evidence>
<protein>
    <recommendedName>
        <fullName evidence="4">BRCT domain-containing protein</fullName>
    </recommendedName>
</protein>
<feature type="region of interest" description="Disordered" evidence="1">
    <location>
        <begin position="388"/>
        <end position="484"/>
    </location>
</feature>
<reference evidence="2 3" key="1">
    <citation type="submission" date="2024-01" db="EMBL/GenBank/DDBJ databases">
        <title>Comparative genomics of Cryptococcus and Kwoniella reveals pathogenesis evolution and contrasting modes of karyotype evolution via chromosome fusion or intercentromeric recombination.</title>
        <authorList>
            <person name="Coelho M.A."/>
            <person name="David-Palma M."/>
            <person name="Shea T."/>
            <person name="Bowers K."/>
            <person name="McGinley-Smith S."/>
            <person name="Mohammad A.W."/>
            <person name="Gnirke A."/>
            <person name="Yurkov A.M."/>
            <person name="Nowrousian M."/>
            <person name="Sun S."/>
            <person name="Cuomo C.A."/>
            <person name="Heitman J."/>
        </authorList>
    </citation>
    <scope>NUCLEOTIDE SEQUENCE [LARGE SCALE GENOMIC DNA]</scope>
    <source>
        <strain evidence="2 3">PYCC6329</strain>
    </source>
</reference>
<keyword evidence="3" id="KW-1185">Reference proteome</keyword>
<proteinExistence type="predicted"/>
<sequence>MKSLFKGKRFYIYCPPDHQGEGGNEIVGEEDWGKDVRYCKSDIESYGGQVITSPNYNVNHILIHPTHLEQYLGNFNHNCDYGRSHLKLDLILDIPLEQVTPIDDWDQYEYGIIPWTVDKIIERYGDTTPSGTRKEVILKLDWVKSCISAQRVLDQRYGKFGWAGMRIRSQIAVKDEPEDGTGHPPANPIEVLVEDLDSVFSTPRVRTEELHHDDGYSPANYSGHPDDFAPPFVDQASDDIMTVSGPVSAISGQAMNEEWENDIHAELDRLLDQKGKEKAVTSRAKPTNSLKIHLHRGASILKFVVEDLGHTTCAIDAADVIVLQRLHVGPGSLQTKNEIERQLIESVQENKKIVSSQWLINCHKTCKTLDVKDWVISISSVQHADESLGDSKSLLQSADASDDSEIDRDEHRHGEDADAQLSEPEMDHQVYSVTGRPKRIRGRSTWTSPLKRRQIEMDSTSMSDPMGLKSSSNSASSVKPARRARGTISKESGLRYICKLLLAKPEGLDTLTYLRGCQPKWHVVNWQKSYTRLNEGGIIDRMVETQRLERH</sequence>
<organism evidence="2 3">
    <name type="scientific">Kwoniella europaea PYCC6329</name>
    <dbReference type="NCBI Taxonomy" id="1423913"/>
    <lineage>
        <taxon>Eukaryota</taxon>
        <taxon>Fungi</taxon>
        <taxon>Dikarya</taxon>
        <taxon>Basidiomycota</taxon>
        <taxon>Agaricomycotina</taxon>
        <taxon>Tremellomycetes</taxon>
        <taxon>Tremellales</taxon>
        <taxon>Cryptococcaceae</taxon>
        <taxon>Kwoniella</taxon>
    </lineage>
</organism>
<evidence type="ECO:0000313" key="3">
    <source>
        <dbReference type="Proteomes" id="UP001358614"/>
    </source>
</evidence>
<evidence type="ECO:0000313" key="2">
    <source>
        <dbReference type="EMBL" id="WWD03858.1"/>
    </source>
</evidence>
<evidence type="ECO:0000256" key="1">
    <source>
        <dbReference type="SAM" id="MobiDB-lite"/>
    </source>
</evidence>
<accession>A0AAX4KDN1</accession>
<dbReference type="RefSeq" id="XP_066081825.1">
    <property type="nucleotide sequence ID" value="XM_066225728.1"/>
</dbReference>
<name>A0AAX4KDN1_9TREE</name>
<dbReference type="EMBL" id="CP144089">
    <property type="protein sequence ID" value="WWD03858.1"/>
    <property type="molecule type" value="Genomic_DNA"/>
</dbReference>
<gene>
    <name evidence="2" type="ORF">V865_001914</name>
</gene>
<dbReference type="GeneID" id="91100718"/>
<dbReference type="KEGG" id="ker:91100718"/>
<feature type="region of interest" description="Disordered" evidence="1">
    <location>
        <begin position="207"/>
        <end position="228"/>
    </location>
</feature>